<feature type="domain" description="MaoC-like" evidence="1">
    <location>
        <begin position="55"/>
        <end position="158"/>
    </location>
</feature>
<evidence type="ECO:0000313" key="3">
    <source>
        <dbReference type="Proteomes" id="UP000199126"/>
    </source>
</evidence>
<proteinExistence type="predicted"/>
<evidence type="ECO:0000313" key="2">
    <source>
        <dbReference type="EMBL" id="SEP00187.1"/>
    </source>
</evidence>
<dbReference type="Gene3D" id="3.10.129.10">
    <property type="entry name" value="Hotdog Thioesterase"/>
    <property type="match status" value="1"/>
</dbReference>
<dbReference type="InterPro" id="IPR052342">
    <property type="entry name" value="MCH/BMMD"/>
</dbReference>
<keyword evidence="3" id="KW-1185">Reference proteome</keyword>
<dbReference type="Proteomes" id="UP000199126">
    <property type="component" value="Unassembled WGS sequence"/>
</dbReference>
<dbReference type="Pfam" id="PF01575">
    <property type="entry name" value="MaoC_dehydratas"/>
    <property type="match status" value="1"/>
</dbReference>
<accession>A0A1H8UAX1</accession>
<dbReference type="InterPro" id="IPR002539">
    <property type="entry name" value="MaoC-like_dom"/>
</dbReference>
<organism evidence="2 3">
    <name type="scientific">Halogranum amylolyticum</name>
    <dbReference type="NCBI Taxonomy" id="660520"/>
    <lineage>
        <taxon>Archaea</taxon>
        <taxon>Methanobacteriati</taxon>
        <taxon>Methanobacteriota</taxon>
        <taxon>Stenosarchaea group</taxon>
        <taxon>Halobacteria</taxon>
        <taxon>Halobacteriales</taxon>
        <taxon>Haloferacaceae</taxon>
    </lineage>
</organism>
<name>A0A1H8UAX1_9EURY</name>
<protein>
    <submittedName>
        <fullName evidence="2">Acyl dehydratase</fullName>
    </submittedName>
</protein>
<dbReference type="PANTHER" id="PTHR43664:SF1">
    <property type="entry name" value="BETA-METHYLMALYL-COA DEHYDRATASE"/>
    <property type="match status" value="1"/>
</dbReference>
<evidence type="ECO:0000259" key="1">
    <source>
        <dbReference type="Pfam" id="PF01575"/>
    </source>
</evidence>
<dbReference type="AlphaFoldDB" id="A0A1H8UAX1"/>
<dbReference type="EMBL" id="FODV01000010">
    <property type="protein sequence ID" value="SEP00187.1"/>
    <property type="molecule type" value="Genomic_DNA"/>
</dbReference>
<dbReference type="PANTHER" id="PTHR43664">
    <property type="entry name" value="MONOAMINE OXIDASE-RELATED"/>
    <property type="match status" value="1"/>
</dbReference>
<gene>
    <name evidence="2" type="ORF">SAMN04487948_11058</name>
</gene>
<dbReference type="InterPro" id="IPR029069">
    <property type="entry name" value="HotDog_dom_sf"/>
</dbReference>
<sequence length="181" mass="20947">MDSSPTCVDSDPVNRSTLGRARTFLSTETSHYRQLTMIYYEDLEVGHVHELGSHRVTRDELISFAEQYDPRPQHVDESTQTVENQHIVASGWQVSSICMRLLVDEFLSETAALSSFGLDELRWEHSVQPDDTITAYYTIVDKRVSESQDDHGYVDNEVVGYNQHEEEVVFWRATTIFKRRE</sequence>
<reference evidence="3" key="1">
    <citation type="submission" date="2016-10" db="EMBL/GenBank/DDBJ databases">
        <authorList>
            <person name="Varghese N."/>
            <person name="Submissions S."/>
        </authorList>
    </citation>
    <scope>NUCLEOTIDE SEQUENCE [LARGE SCALE GENOMIC DNA]</scope>
    <source>
        <strain evidence="3">CGMCC 1.10121</strain>
    </source>
</reference>
<dbReference type="SUPFAM" id="SSF54637">
    <property type="entry name" value="Thioesterase/thiol ester dehydrase-isomerase"/>
    <property type="match status" value="1"/>
</dbReference>